<gene>
    <name evidence="6" type="ORF">HZA61_08605</name>
</gene>
<dbReference type="InterPro" id="IPR018181">
    <property type="entry name" value="Heat_shock_70_CS"/>
</dbReference>
<dbReference type="PROSITE" id="PS01036">
    <property type="entry name" value="HSP70_3"/>
    <property type="match status" value="1"/>
</dbReference>
<dbReference type="AlphaFoldDB" id="A0A933SD25"/>
<keyword evidence="3 5" id="KW-0067">ATP-binding</keyword>
<name>A0A933SD25_UNCEI</name>
<proteinExistence type="inferred from homology"/>
<sequence length="566" mass="61061">MNARRIFGIDLGTTYSCIAHVDENGKPVVIPNSDNEPTTPSAVYFENKDNIVVGKQAKNYAKIDEKRVRTLFKRSMGLPDPIIEADGVTYTPEHVSAYVLRQLAKDAEQALGEPVTDVVITCPAYFGTAERTATEQAGKIADLNVHYVLSEPTAAAIYYGVTRSTESEVVLVYDLGGGTFDVTVISIQPDEIRVVCTNGDHNLGGKDWDDQIVHHLAEQFCAEHPALGNPLDEPSVVQELYILAEEAKKALSLKEKAPVWVSFGGERTRVDLTRAKLEELTSALLERTIGFTRRVVEEAASLGFAKIDRMLLVGGLSKMPIVSRRLQEVLALSPQMLEPDLAVAKGAALMGMHMLAGKQLREVIAQQTGTAAEAVDLTAMDEATLKAAAQELGSQSPSMEFLSSASLLQAAVRKVTNVCSKAFGICIWNPEREGGKGGEEVTHLIPRNTPLPANVTEEFGTVDAGQTRVLIQVMEQSGEVATKELCDNKELARGVIPDLPAGLPAGSPIEVRMTLTEDGLLLCHAAHRPSGRELKVDVKITGTSSDEEVAKARGLMLSQNVKGEVS</sequence>
<dbReference type="Gene3D" id="3.30.420.40">
    <property type="match status" value="2"/>
</dbReference>
<dbReference type="InterPro" id="IPR013126">
    <property type="entry name" value="Hsp_70_fam"/>
</dbReference>
<evidence type="ECO:0000256" key="5">
    <source>
        <dbReference type="RuleBase" id="RU003322"/>
    </source>
</evidence>
<comment type="similarity">
    <text evidence="1 5">Belongs to the heat shock protein 70 family.</text>
</comment>
<evidence type="ECO:0000313" key="6">
    <source>
        <dbReference type="EMBL" id="MBI5169533.1"/>
    </source>
</evidence>
<dbReference type="PROSITE" id="PS00297">
    <property type="entry name" value="HSP70_1"/>
    <property type="match status" value="1"/>
</dbReference>
<dbReference type="SUPFAM" id="SSF100920">
    <property type="entry name" value="Heat shock protein 70kD (HSP70), peptide-binding domain"/>
    <property type="match status" value="1"/>
</dbReference>
<dbReference type="Gene3D" id="3.90.640.10">
    <property type="entry name" value="Actin, Chain A, domain 4"/>
    <property type="match status" value="1"/>
</dbReference>
<dbReference type="SUPFAM" id="SSF53067">
    <property type="entry name" value="Actin-like ATPase domain"/>
    <property type="match status" value="2"/>
</dbReference>
<dbReference type="EMBL" id="JACRIW010000058">
    <property type="protein sequence ID" value="MBI5169533.1"/>
    <property type="molecule type" value="Genomic_DNA"/>
</dbReference>
<dbReference type="Gene3D" id="2.60.34.10">
    <property type="entry name" value="Substrate Binding Domain Of DNAk, Chain A, domain 1"/>
    <property type="match status" value="1"/>
</dbReference>
<keyword evidence="2 5" id="KW-0547">Nucleotide-binding</keyword>
<organism evidence="6 7">
    <name type="scientific">Eiseniibacteriota bacterium</name>
    <dbReference type="NCBI Taxonomy" id="2212470"/>
    <lineage>
        <taxon>Bacteria</taxon>
        <taxon>Candidatus Eiseniibacteriota</taxon>
    </lineage>
</organism>
<dbReference type="FunFam" id="3.90.640.10:FF:000003">
    <property type="entry name" value="Molecular chaperone DnaK"/>
    <property type="match status" value="1"/>
</dbReference>
<evidence type="ECO:0000256" key="2">
    <source>
        <dbReference type="ARBA" id="ARBA00022741"/>
    </source>
</evidence>
<dbReference type="InterPro" id="IPR029047">
    <property type="entry name" value="HSP70_peptide-bd_sf"/>
</dbReference>
<dbReference type="Pfam" id="PF00012">
    <property type="entry name" value="HSP70"/>
    <property type="match status" value="2"/>
</dbReference>
<accession>A0A933SD25</accession>
<protein>
    <submittedName>
        <fullName evidence="6">Hsp70 family protein</fullName>
    </submittedName>
</protein>
<evidence type="ECO:0000256" key="3">
    <source>
        <dbReference type="ARBA" id="ARBA00022840"/>
    </source>
</evidence>
<comment type="caution">
    <text evidence="6">The sequence shown here is derived from an EMBL/GenBank/DDBJ whole genome shotgun (WGS) entry which is preliminary data.</text>
</comment>
<reference evidence="6" key="1">
    <citation type="submission" date="2020-07" db="EMBL/GenBank/DDBJ databases">
        <title>Huge and variable diversity of episymbiotic CPR bacteria and DPANN archaea in groundwater ecosystems.</title>
        <authorList>
            <person name="He C.Y."/>
            <person name="Keren R."/>
            <person name="Whittaker M."/>
            <person name="Farag I.F."/>
            <person name="Doudna J."/>
            <person name="Cate J.H.D."/>
            <person name="Banfield J.F."/>
        </authorList>
    </citation>
    <scope>NUCLEOTIDE SEQUENCE</scope>
    <source>
        <strain evidence="6">NC_groundwater_1813_Pr3_B-0.1um_71_17</strain>
    </source>
</reference>
<dbReference type="GO" id="GO:0140662">
    <property type="term" value="F:ATP-dependent protein folding chaperone"/>
    <property type="evidence" value="ECO:0007669"/>
    <property type="project" value="InterPro"/>
</dbReference>
<evidence type="ECO:0000313" key="7">
    <source>
        <dbReference type="Proteomes" id="UP000696931"/>
    </source>
</evidence>
<dbReference type="PROSITE" id="PS00329">
    <property type="entry name" value="HSP70_2"/>
    <property type="match status" value="1"/>
</dbReference>
<dbReference type="PANTHER" id="PTHR19375">
    <property type="entry name" value="HEAT SHOCK PROTEIN 70KDA"/>
    <property type="match status" value="1"/>
</dbReference>
<dbReference type="Proteomes" id="UP000696931">
    <property type="component" value="Unassembled WGS sequence"/>
</dbReference>
<dbReference type="FunFam" id="3.30.420.40:FF:000071">
    <property type="entry name" value="Molecular chaperone DnaK"/>
    <property type="match status" value="1"/>
</dbReference>
<dbReference type="GO" id="GO:0005524">
    <property type="term" value="F:ATP binding"/>
    <property type="evidence" value="ECO:0007669"/>
    <property type="project" value="UniProtKB-KW"/>
</dbReference>
<dbReference type="PRINTS" id="PR00301">
    <property type="entry name" value="HEATSHOCK70"/>
</dbReference>
<dbReference type="InterPro" id="IPR043129">
    <property type="entry name" value="ATPase_NBD"/>
</dbReference>
<keyword evidence="4" id="KW-0143">Chaperone</keyword>
<dbReference type="CDD" id="cd24029">
    <property type="entry name" value="ASKHA_NBD_HSP70_DnaK_HscA_HscC"/>
    <property type="match status" value="1"/>
</dbReference>
<evidence type="ECO:0000256" key="1">
    <source>
        <dbReference type="ARBA" id="ARBA00007381"/>
    </source>
</evidence>
<evidence type="ECO:0000256" key="4">
    <source>
        <dbReference type="ARBA" id="ARBA00023186"/>
    </source>
</evidence>